<dbReference type="EMBL" id="CP026105">
    <property type="protein sequence ID" value="AUT69202.1"/>
    <property type="molecule type" value="Genomic_DNA"/>
</dbReference>
<dbReference type="InterPro" id="IPR004291">
    <property type="entry name" value="Transposase_IS66_central"/>
</dbReference>
<feature type="domain" description="Transposase IS66 central" evidence="1">
    <location>
        <begin position="1"/>
        <end position="128"/>
    </location>
</feature>
<proteinExistence type="predicted"/>
<dbReference type="AlphaFoldDB" id="A0AAN1MJA6"/>
<dbReference type="RefSeq" id="WP_090838638.1">
    <property type="nucleotide sequence ID" value="NZ_CADFGJ010000066.1"/>
</dbReference>
<protein>
    <recommendedName>
        <fullName evidence="1">Transposase IS66 central domain-containing protein</fullName>
    </recommendedName>
</protein>
<sequence>MVSDFYGGYDTFACRQQKCLVHLRDINEDLWKNPFNQEYEKFLAKGSNLFVPVFDDVYKYGLKKRHLESTRKPLIVFEKTINVNSTCELIEKYRKRFARYRESLFTFLEGDGIPWNNNMTERAIRHLAI</sequence>
<dbReference type="Pfam" id="PF03050">
    <property type="entry name" value="DDE_Tnp_IS66"/>
    <property type="match status" value="1"/>
</dbReference>
<accession>A0AAN1MJA6</accession>
<evidence type="ECO:0000313" key="3">
    <source>
        <dbReference type="Proteomes" id="UP000236649"/>
    </source>
</evidence>
<dbReference type="GeneID" id="96993216"/>
<gene>
    <name evidence="2" type="ORF">C2L64_13525</name>
</gene>
<evidence type="ECO:0000313" key="2">
    <source>
        <dbReference type="EMBL" id="AUT69202.1"/>
    </source>
</evidence>
<name>A0AAN1MJA6_9BURK</name>
<reference evidence="2 3" key="1">
    <citation type="submission" date="2018-01" db="EMBL/GenBank/DDBJ databases">
        <title>Species boundaries and ecological features among Paraburkholderia terrae DSMZ17804T, P. hospita DSMZ17164T and P. caribensis DSMZ13236T.</title>
        <authorList>
            <person name="Pratama A.A."/>
        </authorList>
    </citation>
    <scope>NUCLEOTIDE SEQUENCE [LARGE SCALE GENOMIC DNA]</scope>
    <source>
        <strain evidence="2 3">DSM 17164</strain>
    </source>
</reference>
<evidence type="ECO:0000259" key="1">
    <source>
        <dbReference type="Pfam" id="PF03050"/>
    </source>
</evidence>
<dbReference type="KEGG" id="phs:C2L64_13525"/>
<dbReference type="Proteomes" id="UP000236649">
    <property type="component" value="Chromosome 1"/>
</dbReference>
<organism evidence="2 3">
    <name type="scientific">Paraburkholderia hospita</name>
    <dbReference type="NCBI Taxonomy" id="169430"/>
    <lineage>
        <taxon>Bacteria</taxon>
        <taxon>Pseudomonadati</taxon>
        <taxon>Pseudomonadota</taxon>
        <taxon>Betaproteobacteria</taxon>
        <taxon>Burkholderiales</taxon>
        <taxon>Burkholderiaceae</taxon>
        <taxon>Paraburkholderia</taxon>
    </lineage>
</organism>